<accession>A0A6I8VJ10</accession>
<feature type="chain" id="PRO_5026239478" evidence="1">
    <location>
        <begin position="23"/>
        <end position="87"/>
    </location>
</feature>
<sequence length="87" mass="9554">MRRNLGCLLGLVLMAFLHSGHAIVGVGAGRDLVLTPKQGLQLTGKRLFYEEKDACEDLRPWERTLKHVTYVTLFTDAAMGAAAGNLR</sequence>
<dbReference type="ExpressionAtlas" id="A0A6I8VJ10">
    <property type="expression patterns" value="baseline"/>
</dbReference>
<protein>
    <submittedName>
        <fullName evidence="3">Uncharacterized protein</fullName>
    </submittedName>
</protein>
<dbReference type="AlphaFoldDB" id="A0A6I8VJ10"/>
<reference evidence="3" key="1">
    <citation type="submission" date="2025-08" db="UniProtKB">
        <authorList>
            <consortium name="RefSeq"/>
        </authorList>
    </citation>
    <scope>IDENTIFICATION</scope>
    <source>
        <strain evidence="3">MV-25-SWS-2005</strain>
        <tissue evidence="3">Whole body</tissue>
    </source>
</reference>
<evidence type="ECO:0000313" key="3">
    <source>
        <dbReference type="RefSeq" id="XP_015042133.2"/>
    </source>
</evidence>
<keyword evidence="2" id="KW-1185">Reference proteome</keyword>
<dbReference type="InParanoid" id="A0A6I8VJ10"/>
<feature type="signal peptide" evidence="1">
    <location>
        <begin position="1"/>
        <end position="22"/>
    </location>
</feature>
<proteinExistence type="predicted"/>
<dbReference type="Proteomes" id="UP000001819">
    <property type="component" value="Chromosome X"/>
</dbReference>
<dbReference type="RefSeq" id="XP_015042133.2">
    <property type="nucleotide sequence ID" value="XM_015186647.2"/>
</dbReference>
<gene>
    <name evidence="3" type="primary">LOC4815351</name>
</gene>
<name>A0A6I8VJ10_DROPS</name>
<evidence type="ECO:0000313" key="2">
    <source>
        <dbReference type="Proteomes" id="UP000001819"/>
    </source>
</evidence>
<keyword evidence="1" id="KW-0732">Signal</keyword>
<organism evidence="2 3">
    <name type="scientific">Drosophila pseudoobscura pseudoobscura</name>
    <name type="common">Fruit fly</name>
    <dbReference type="NCBI Taxonomy" id="46245"/>
    <lineage>
        <taxon>Eukaryota</taxon>
        <taxon>Metazoa</taxon>
        <taxon>Ecdysozoa</taxon>
        <taxon>Arthropoda</taxon>
        <taxon>Hexapoda</taxon>
        <taxon>Insecta</taxon>
        <taxon>Pterygota</taxon>
        <taxon>Neoptera</taxon>
        <taxon>Endopterygota</taxon>
        <taxon>Diptera</taxon>
        <taxon>Brachycera</taxon>
        <taxon>Muscomorpha</taxon>
        <taxon>Ephydroidea</taxon>
        <taxon>Drosophilidae</taxon>
        <taxon>Drosophila</taxon>
        <taxon>Sophophora</taxon>
    </lineage>
</organism>
<dbReference type="KEGG" id="dpo:4815351"/>
<evidence type="ECO:0000256" key="1">
    <source>
        <dbReference type="SAM" id="SignalP"/>
    </source>
</evidence>